<comment type="caution">
    <text evidence="4">The sequence shown here is derived from an EMBL/GenBank/DDBJ whole genome shotgun (WGS) entry which is preliminary data.</text>
</comment>
<keyword evidence="5" id="KW-1185">Reference proteome</keyword>
<name>A0ABD0RTY7_CIRMR</name>
<evidence type="ECO:0000313" key="5">
    <source>
        <dbReference type="Proteomes" id="UP001529510"/>
    </source>
</evidence>
<feature type="compositionally biased region" description="Polar residues" evidence="3">
    <location>
        <begin position="29"/>
        <end position="50"/>
    </location>
</feature>
<sequence>VSDFLSGRSPLTLALRVGDHMMFVQLQLAAQPSGGQPSVSRGPTGPSQTARRAVGGENPSDLQHRELDVSAPPSSHVHHAHSVRSSAPAPHSRHVCHSHSTQSPAPAPPCIQ</sequence>
<feature type="non-terminal residue" evidence="4">
    <location>
        <position position="112"/>
    </location>
</feature>
<reference evidence="4 5" key="1">
    <citation type="submission" date="2024-05" db="EMBL/GenBank/DDBJ databases">
        <title>Genome sequencing and assembly of Indian major carp, Cirrhinus mrigala (Hamilton, 1822).</title>
        <authorList>
            <person name="Mohindra V."/>
            <person name="Chowdhury L.M."/>
            <person name="Lal K."/>
            <person name="Jena J.K."/>
        </authorList>
    </citation>
    <scope>NUCLEOTIDE SEQUENCE [LARGE SCALE GENOMIC DNA]</scope>
    <source>
        <strain evidence="4">CM1030</strain>
        <tissue evidence="4">Blood</tissue>
    </source>
</reference>
<dbReference type="EMBL" id="JAMKFB020000002">
    <property type="protein sequence ID" value="KAL0201939.1"/>
    <property type="molecule type" value="Genomic_DNA"/>
</dbReference>
<dbReference type="AlphaFoldDB" id="A0ABD0RTY7"/>
<dbReference type="GO" id="GO:0005634">
    <property type="term" value="C:nucleus"/>
    <property type="evidence" value="ECO:0007669"/>
    <property type="project" value="UniProtKB-SubCell"/>
</dbReference>
<dbReference type="InterPro" id="IPR039336">
    <property type="entry name" value="Midnolin"/>
</dbReference>
<evidence type="ECO:0008006" key="6">
    <source>
        <dbReference type="Google" id="ProtNLM"/>
    </source>
</evidence>
<evidence type="ECO:0000256" key="1">
    <source>
        <dbReference type="ARBA" id="ARBA00004123"/>
    </source>
</evidence>
<comment type="subcellular location">
    <subcellularLocation>
        <location evidence="1">Nucleus</location>
    </subcellularLocation>
</comment>
<organism evidence="4 5">
    <name type="scientific">Cirrhinus mrigala</name>
    <name type="common">Mrigala</name>
    <dbReference type="NCBI Taxonomy" id="683832"/>
    <lineage>
        <taxon>Eukaryota</taxon>
        <taxon>Metazoa</taxon>
        <taxon>Chordata</taxon>
        <taxon>Craniata</taxon>
        <taxon>Vertebrata</taxon>
        <taxon>Euteleostomi</taxon>
        <taxon>Actinopterygii</taxon>
        <taxon>Neopterygii</taxon>
        <taxon>Teleostei</taxon>
        <taxon>Ostariophysi</taxon>
        <taxon>Cypriniformes</taxon>
        <taxon>Cyprinidae</taxon>
        <taxon>Labeoninae</taxon>
        <taxon>Labeonini</taxon>
        <taxon>Cirrhinus</taxon>
    </lineage>
</organism>
<feature type="non-terminal residue" evidence="4">
    <location>
        <position position="1"/>
    </location>
</feature>
<proteinExistence type="predicted"/>
<evidence type="ECO:0000256" key="2">
    <source>
        <dbReference type="ARBA" id="ARBA00023242"/>
    </source>
</evidence>
<dbReference type="PANTHER" id="PTHR23010:SF1">
    <property type="entry name" value="MIDNOLIN"/>
    <property type="match status" value="1"/>
</dbReference>
<gene>
    <name evidence="4" type="ORF">M9458_005126</name>
</gene>
<dbReference type="Proteomes" id="UP001529510">
    <property type="component" value="Unassembled WGS sequence"/>
</dbReference>
<evidence type="ECO:0000256" key="3">
    <source>
        <dbReference type="SAM" id="MobiDB-lite"/>
    </source>
</evidence>
<evidence type="ECO:0000313" key="4">
    <source>
        <dbReference type="EMBL" id="KAL0201939.1"/>
    </source>
</evidence>
<accession>A0ABD0RTY7</accession>
<feature type="region of interest" description="Disordered" evidence="3">
    <location>
        <begin position="29"/>
        <end position="112"/>
    </location>
</feature>
<keyword evidence="2" id="KW-0539">Nucleus</keyword>
<dbReference type="PANTHER" id="PTHR23010">
    <property type="entry name" value="MIDNOLIN"/>
    <property type="match status" value="1"/>
</dbReference>
<protein>
    <recommendedName>
        <fullName evidence="6">Midnolin</fullName>
    </recommendedName>
</protein>